<sequence>MNGGPDGLRDVALSCRQGGRREGRKDRLREIRISAGQQVGHGDDGVRAEAGGGRIARLDQFHLNAEIGEFMREGSRESLDRMLGRAIGRRERKGAQRHGGRHVDDHARSTLAHLRYECAAHRHGADAVGFEELADQTHRHGFEGAHAAYPRIVDHYVDPAGGLDQRGYAVLAGDVQRQQAQAFGMAAEQGRVGPSHGRDDIPSLREEMKRRGLAIARRSAGDQDRLAHRLPRSMSMHDP</sequence>
<proteinExistence type="predicted"/>
<dbReference type="Proteomes" id="UP000221538">
    <property type="component" value="Unassembled WGS sequence"/>
</dbReference>
<protein>
    <submittedName>
        <fullName evidence="2">Uncharacterized protein</fullName>
    </submittedName>
</protein>
<reference evidence="2 3" key="2">
    <citation type="journal article" date="2013" name="Environ. Sci. Technol.">
        <title>The 4-tert-butylphenol-utilizing bacterium Sphingobium fuliginis OMI can degrade bisphenols via phenolic ring hydroxylation and meta-cleavage pathway.</title>
        <authorList>
            <person name="Ogata Y."/>
            <person name="Goda S."/>
            <person name="Toyama T."/>
            <person name="Sei K."/>
            <person name="Ike M."/>
        </authorList>
    </citation>
    <scope>NUCLEOTIDE SEQUENCE [LARGE SCALE GENOMIC DNA]</scope>
    <source>
        <strain evidence="2 3">OMI</strain>
    </source>
</reference>
<evidence type="ECO:0000313" key="2">
    <source>
        <dbReference type="EMBL" id="GAY23578.1"/>
    </source>
</evidence>
<name>A0A292ZKE7_SPHSA</name>
<evidence type="ECO:0000256" key="1">
    <source>
        <dbReference type="SAM" id="MobiDB-lite"/>
    </source>
</evidence>
<evidence type="ECO:0000313" key="3">
    <source>
        <dbReference type="Proteomes" id="UP000221538"/>
    </source>
</evidence>
<dbReference type="EMBL" id="BEWI01000032">
    <property type="protein sequence ID" value="GAY23578.1"/>
    <property type="molecule type" value="Genomic_DNA"/>
</dbReference>
<accession>A0A292ZKE7</accession>
<feature type="region of interest" description="Disordered" evidence="1">
    <location>
        <begin position="215"/>
        <end position="239"/>
    </location>
</feature>
<dbReference type="AlphaFoldDB" id="A0A292ZKE7"/>
<comment type="caution">
    <text evidence="2">The sequence shown here is derived from an EMBL/GenBank/DDBJ whole genome shotgun (WGS) entry which is preliminary data.</text>
</comment>
<gene>
    <name evidence="2" type="ORF">SFOMI_4156</name>
</gene>
<organism evidence="2 3">
    <name type="scientific">Sphingobium fuliginis (strain ATCC 27551)</name>
    <dbReference type="NCBI Taxonomy" id="336203"/>
    <lineage>
        <taxon>Bacteria</taxon>
        <taxon>Pseudomonadati</taxon>
        <taxon>Pseudomonadota</taxon>
        <taxon>Alphaproteobacteria</taxon>
        <taxon>Sphingomonadales</taxon>
        <taxon>Sphingomonadaceae</taxon>
        <taxon>Sphingobium</taxon>
    </lineage>
</organism>
<reference evidence="2 3" key="1">
    <citation type="journal article" date="2013" name="Biodegradation">
        <title>Occurrence of 4-tert-butylphenol (4-t-BP) biodegradation in an aquatic sample caused by the presence of Spirodela polyrrhiza and isolation of a 4-t-BP-utilizing bacterium.</title>
        <authorList>
            <person name="Ogata Y."/>
            <person name="Toyama T."/>
            <person name="Yu N."/>
            <person name="Wang X."/>
            <person name="Sei K."/>
            <person name="Ike M."/>
        </authorList>
    </citation>
    <scope>NUCLEOTIDE SEQUENCE [LARGE SCALE GENOMIC DNA]</scope>
    <source>
        <strain evidence="2 3">OMI</strain>
    </source>
</reference>